<gene>
    <name evidence="2" type="ORF">OSH07_10525</name>
</gene>
<dbReference type="SUPFAM" id="SSF46785">
    <property type="entry name" value="Winged helix' DNA-binding domain"/>
    <property type="match status" value="1"/>
</dbReference>
<dbReference type="Pfam" id="PF01726">
    <property type="entry name" value="LexA_DNA_bind"/>
    <property type="match status" value="1"/>
</dbReference>
<dbReference type="GO" id="GO:0004252">
    <property type="term" value="F:serine-type endopeptidase activity"/>
    <property type="evidence" value="ECO:0007669"/>
    <property type="project" value="InterPro"/>
</dbReference>
<dbReference type="InterPro" id="IPR006199">
    <property type="entry name" value="LexA_DNA-bd_dom"/>
</dbReference>
<dbReference type="InterPro" id="IPR036388">
    <property type="entry name" value="WH-like_DNA-bd_sf"/>
</dbReference>
<dbReference type="Gene3D" id="1.10.10.10">
    <property type="entry name" value="Winged helix-like DNA-binding domain superfamily/Winged helix DNA-binding domain"/>
    <property type="match status" value="1"/>
</dbReference>
<organism evidence="2 3">
    <name type="scientific">Kaistia nematophila</name>
    <dbReference type="NCBI Taxonomy" id="2994654"/>
    <lineage>
        <taxon>Bacteria</taxon>
        <taxon>Pseudomonadati</taxon>
        <taxon>Pseudomonadota</taxon>
        <taxon>Alphaproteobacteria</taxon>
        <taxon>Hyphomicrobiales</taxon>
        <taxon>Kaistiaceae</taxon>
        <taxon>Kaistia</taxon>
    </lineage>
</organism>
<comment type="caution">
    <text evidence="2">The sequence shown here is derived from an EMBL/GenBank/DDBJ whole genome shotgun (WGS) entry which is preliminary data.</text>
</comment>
<evidence type="ECO:0000259" key="1">
    <source>
        <dbReference type="Pfam" id="PF01726"/>
    </source>
</evidence>
<dbReference type="GO" id="GO:0006508">
    <property type="term" value="P:proteolysis"/>
    <property type="evidence" value="ECO:0007669"/>
    <property type="project" value="InterPro"/>
</dbReference>
<evidence type="ECO:0000313" key="3">
    <source>
        <dbReference type="Proteomes" id="UP001144805"/>
    </source>
</evidence>
<name>A0A9X3E1W5_9HYPH</name>
<protein>
    <recommendedName>
        <fullName evidence="1">LexA repressor DNA-binding domain-containing protein</fullName>
    </recommendedName>
</protein>
<accession>A0A9X3E1W5</accession>
<dbReference type="InterPro" id="IPR036390">
    <property type="entry name" value="WH_DNA-bd_sf"/>
</dbReference>
<sequence length="92" mass="10157">MMHRCPCCQHEFADPEPPVGLTRVQARVLRVIKDLIAKRGFSPSYAEICAAAGMPSRSSINRVVCALHERGFINFHPGRARSISIVQQRAAA</sequence>
<keyword evidence="3" id="KW-1185">Reference proteome</keyword>
<dbReference type="Proteomes" id="UP001144805">
    <property type="component" value="Unassembled WGS sequence"/>
</dbReference>
<dbReference type="RefSeq" id="WP_420909614.1">
    <property type="nucleotide sequence ID" value="NZ_JAPKNK010000003.1"/>
</dbReference>
<dbReference type="EMBL" id="JAPKNK010000003">
    <property type="protein sequence ID" value="MCX5569626.1"/>
    <property type="molecule type" value="Genomic_DNA"/>
</dbReference>
<evidence type="ECO:0000313" key="2">
    <source>
        <dbReference type="EMBL" id="MCX5569626.1"/>
    </source>
</evidence>
<proteinExistence type="predicted"/>
<reference evidence="2" key="1">
    <citation type="submission" date="2022-11" db="EMBL/GenBank/DDBJ databases">
        <title>Biodiversity and phylogenetic relationships of bacteria.</title>
        <authorList>
            <person name="Machado R.A.R."/>
            <person name="Bhat A."/>
            <person name="Loulou A."/>
            <person name="Kallel S."/>
        </authorList>
    </citation>
    <scope>NUCLEOTIDE SEQUENCE</scope>
    <source>
        <strain evidence="2">K-TC2</strain>
    </source>
</reference>
<feature type="domain" description="LexA repressor DNA-binding" evidence="1">
    <location>
        <begin position="20"/>
        <end position="81"/>
    </location>
</feature>
<dbReference type="AlphaFoldDB" id="A0A9X3E1W5"/>